<dbReference type="GO" id="GO:0016020">
    <property type="term" value="C:membrane"/>
    <property type="evidence" value="ECO:0007669"/>
    <property type="project" value="UniProtKB-SubCell"/>
</dbReference>
<feature type="region of interest" description="Disordered" evidence="5">
    <location>
        <begin position="224"/>
        <end position="244"/>
    </location>
</feature>
<evidence type="ECO:0000313" key="6">
    <source>
        <dbReference type="EMBL" id="PZP03706.1"/>
    </source>
</evidence>
<dbReference type="OMA" id="DFWNETD"/>
<keyword evidence="4" id="KW-0472">Membrane</keyword>
<reference evidence="6 8" key="1">
    <citation type="submission" date="2017-11" db="EMBL/GenBank/DDBJ databases">
        <title>Infants hospitalized years apart are colonized by the same room-sourced microbial strains.</title>
        <authorList>
            <person name="Brooks B."/>
            <person name="Olm M.R."/>
            <person name="Firek B.A."/>
            <person name="Baker R."/>
            <person name="Thomas B.C."/>
            <person name="Morowitz M.J."/>
            <person name="Banfield J.F."/>
        </authorList>
    </citation>
    <scope>NUCLEOTIDE SEQUENCE [LARGE SCALE GENOMIC DNA]</scope>
    <source>
        <strain evidence="6">S2_012_000_R3_87</strain>
    </source>
</reference>
<dbReference type="AlphaFoldDB" id="A0A2W5D8Q2"/>
<keyword evidence="3" id="KW-1133">Transmembrane helix</keyword>
<accession>A0A2W5D8Q2</accession>
<evidence type="ECO:0000313" key="7">
    <source>
        <dbReference type="EMBL" id="TYR20223.1"/>
    </source>
</evidence>
<dbReference type="Proteomes" id="UP000324726">
    <property type="component" value="Unassembled WGS sequence"/>
</dbReference>
<dbReference type="Gene3D" id="1.20.120.20">
    <property type="entry name" value="Apolipoprotein"/>
    <property type="match status" value="1"/>
</dbReference>
<name>A0A2W5D8Q2_9CORY</name>
<sequence length="244" mass="25692">MLRKIARPLMASAFIADGVQMVKSPQNHAKNAEVVTGTLRKVLPPQAAGLLPRDAETNVRIAGGTKIAAAALLARGKAPRLAAAALAAAHLPAILTRHDIKNVAGKGGQNTQLTTLLADVGLLGGLLIAAEDTAGKPGLAWRAQQALPGKSQQQEMLATAQDYASDFSEKARELASEASDSISSAASAVSDYVDEHSDEWRDTAYQVRDQASAYAETFAEELQDSTKGLSKKAKKAKKKAKKLK</sequence>
<reference evidence="7 9" key="2">
    <citation type="submission" date="2019-08" db="EMBL/GenBank/DDBJ databases">
        <title>Draft genome of C. urealyticum strain VH4248.</title>
        <authorList>
            <person name="Navas J."/>
        </authorList>
    </citation>
    <scope>NUCLEOTIDE SEQUENCE [LARGE SCALE GENOMIC DNA]</scope>
    <source>
        <strain evidence="7 9">VH4248</strain>
    </source>
</reference>
<evidence type="ECO:0000256" key="4">
    <source>
        <dbReference type="ARBA" id="ARBA00023136"/>
    </source>
</evidence>
<feature type="compositionally biased region" description="Basic residues" evidence="5">
    <location>
        <begin position="229"/>
        <end position="244"/>
    </location>
</feature>
<organism evidence="6 8">
    <name type="scientific">Corynebacterium urealyticum</name>
    <dbReference type="NCBI Taxonomy" id="43771"/>
    <lineage>
        <taxon>Bacteria</taxon>
        <taxon>Bacillati</taxon>
        <taxon>Actinomycetota</taxon>
        <taxon>Actinomycetes</taxon>
        <taxon>Mycobacteriales</taxon>
        <taxon>Corynebacteriaceae</taxon>
        <taxon>Corynebacterium</taxon>
    </lineage>
</organism>
<dbReference type="Proteomes" id="UP000249451">
    <property type="component" value="Unassembled WGS sequence"/>
</dbReference>
<dbReference type="InterPro" id="IPR032808">
    <property type="entry name" value="DoxX"/>
</dbReference>
<dbReference type="EMBL" id="VSZI01000001">
    <property type="protein sequence ID" value="TYR20223.1"/>
    <property type="molecule type" value="Genomic_DNA"/>
</dbReference>
<evidence type="ECO:0000256" key="3">
    <source>
        <dbReference type="ARBA" id="ARBA00022989"/>
    </source>
</evidence>
<evidence type="ECO:0000256" key="2">
    <source>
        <dbReference type="ARBA" id="ARBA00022692"/>
    </source>
</evidence>
<keyword evidence="2" id="KW-0812">Transmembrane</keyword>
<evidence type="ECO:0000256" key="5">
    <source>
        <dbReference type="SAM" id="MobiDB-lite"/>
    </source>
</evidence>
<protein>
    <submittedName>
        <fullName evidence="6">DoxX family membrane protein</fullName>
    </submittedName>
</protein>
<evidence type="ECO:0000313" key="8">
    <source>
        <dbReference type="Proteomes" id="UP000249451"/>
    </source>
</evidence>
<evidence type="ECO:0000313" key="9">
    <source>
        <dbReference type="Proteomes" id="UP000324726"/>
    </source>
</evidence>
<dbReference type="Pfam" id="PF07681">
    <property type="entry name" value="DoxX"/>
    <property type="match status" value="1"/>
</dbReference>
<dbReference type="EMBL" id="QFNY01000006">
    <property type="protein sequence ID" value="PZP03706.1"/>
    <property type="molecule type" value="Genomic_DNA"/>
</dbReference>
<evidence type="ECO:0000256" key="1">
    <source>
        <dbReference type="ARBA" id="ARBA00004141"/>
    </source>
</evidence>
<comment type="subcellular location">
    <subcellularLocation>
        <location evidence="1">Membrane</location>
        <topology evidence="1">Multi-pass membrane protein</topology>
    </subcellularLocation>
</comment>
<comment type="caution">
    <text evidence="6">The sequence shown here is derived from an EMBL/GenBank/DDBJ whole genome shotgun (WGS) entry which is preliminary data.</text>
</comment>
<dbReference type="GeneID" id="60603907"/>
<proteinExistence type="predicted"/>
<gene>
    <name evidence="6" type="ORF">DI609_00550</name>
    <name evidence="7" type="ORF">FYJ87_04430</name>
</gene>
<dbReference type="RefSeq" id="WP_012360375.1">
    <property type="nucleotide sequence ID" value="NZ_CP065982.1"/>
</dbReference>